<sequence length="51" mass="5552">MTKEKKKEESLLEAIITAVGFIIVTVLIFVSIAMGIGFFLKIILDVAGLNL</sequence>
<accession>A0A6M3LSH7</accession>
<dbReference type="AlphaFoldDB" id="A0A6M3LSH7"/>
<dbReference type="EMBL" id="MT143460">
    <property type="protein sequence ID" value="QJA97079.1"/>
    <property type="molecule type" value="Genomic_DNA"/>
</dbReference>
<gene>
    <name evidence="2" type="ORF">MM415B06722_0007</name>
</gene>
<keyword evidence="1" id="KW-1133">Transmembrane helix</keyword>
<keyword evidence="1" id="KW-0472">Membrane</keyword>
<name>A0A6M3LSH7_9ZZZZ</name>
<keyword evidence="1" id="KW-0812">Transmembrane</keyword>
<protein>
    <submittedName>
        <fullName evidence="2">Uncharacterized protein</fullName>
    </submittedName>
</protein>
<proteinExistence type="predicted"/>
<reference evidence="2" key="1">
    <citation type="submission" date="2020-03" db="EMBL/GenBank/DDBJ databases">
        <title>The deep terrestrial virosphere.</title>
        <authorList>
            <person name="Holmfeldt K."/>
            <person name="Nilsson E."/>
            <person name="Simone D."/>
            <person name="Lopez-Fernandez M."/>
            <person name="Wu X."/>
            <person name="de Brujin I."/>
            <person name="Lundin D."/>
            <person name="Andersson A."/>
            <person name="Bertilsson S."/>
            <person name="Dopson M."/>
        </authorList>
    </citation>
    <scope>NUCLEOTIDE SEQUENCE</scope>
    <source>
        <strain evidence="2">MM415B06722</strain>
    </source>
</reference>
<feature type="transmembrane region" description="Helical" evidence="1">
    <location>
        <begin position="12"/>
        <end position="44"/>
    </location>
</feature>
<organism evidence="2">
    <name type="scientific">viral metagenome</name>
    <dbReference type="NCBI Taxonomy" id="1070528"/>
    <lineage>
        <taxon>unclassified sequences</taxon>
        <taxon>metagenomes</taxon>
        <taxon>organismal metagenomes</taxon>
    </lineage>
</organism>
<evidence type="ECO:0000313" key="2">
    <source>
        <dbReference type="EMBL" id="QJA97079.1"/>
    </source>
</evidence>
<evidence type="ECO:0000256" key="1">
    <source>
        <dbReference type="SAM" id="Phobius"/>
    </source>
</evidence>